<evidence type="ECO:0000313" key="3">
    <source>
        <dbReference type="Proteomes" id="UP000247810"/>
    </source>
</evidence>
<feature type="compositionally biased region" description="Basic and acidic residues" evidence="1">
    <location>
        <begin position="137"/>
        <end position="162"/>
    </location>
</feature>
<name>A0A319DLX1_9EURO</name>
<feature type="region of interest" description="Disordered" evidence="1">
    <location>
        <begin position="134"/>
        <end position="162"/>
    </location>
</feature>
<keyword evidence="3" id="KW-1185">Reference proteome</keyword>
<sequence>MTKRRRPVKGRDPETPRTTTLGGFGSGRWPWRKKAREEKRQGKAVAIARKRRATGSELRAPGREIKLARWGGVGSSRSSRGAIVGADGWRGWARLKPYKPARQRNSRRAGERAEVGEAGWRSWRHWRRVGRMEDEEGVWRDTGEGETETGRGRGRGKERGRK</sequence>
<dbReference type="Proteomes" id="UP000247810">
    <property type="component" value="Unassembled WGS sequence"/>
</dbReference>
<evidence type="ECO:0000256" key="1">
    <source>
        <dbReference type="SAM" id="MobiDB-lite"/>
    </source>
</evidence>
<protein>
    <submittedName>
        <fullName evidence="2">Uncharacterized protein</fullName>
    </submittedName>
</protein>
<dbReference type="AlphaFoldDB" id="A0A319DLX1"/>
<dbReference type="EMBL" id="KZ825859">
    <property type="protein sequence ID" value="PYH95087.1"/>
    <property type="molecule type" value="Genomic_DNA"/>
</dbReference>
<evidence type="ECO:0000313" key="2">
    <source>
        <dbReference type="EMBL" id="PYH95087.1"/>
    </source>
</evidence>
<gene>
    <name evidence="2" type="ORF">BO71DRAFT_212629</name>
</gene>
<accession>A0A319DLX1</accession>
<proteinExistence type="predicted"/>
<feature type="region of interest" description="Disordered" evidence="1">
    <location>
        <begin position="1"/>
        <end position="57"/>
    </location>
</feature>
<reference evidence="2 3" key="1">
    <citation type="submission" date="2018-02" db="EMBL/GenBank/DDBJ databases">
        <title>The genomes of Aspergillus section Nigri reveals drivers in fungal speciation.</title>
        <authorList>
            <consortium name="DOE Joint Genome Institute"/>
            <person name="Vesth T.C."/>
            <person name="Nybo J."/>
            <person name="Theobald S."/>
            <person name="Brandl J."/>
            <person name="Frisvad J.C."/>
            <person name="Nielsen K.F."/>
            <person name="Lyhne E.K."/>
            <person name="Kogle M.E."/>
            <person name="Kuo A."/>
            <person name="Riley R."/>
            <person name="Clum A."/>
            <person name="Nolan M."/>
            <person name="Lipzen A."/>
            <person name="Salamov A."/>
            <person name="Henrissat B."/>
            <person name="Wiebenga A."/>
            <person name="De vries R.P."/>
            <person name="Grigoriev I.V."/>
            <person name="Mortensen U.H."/>
            <person name="Andersen M.R."/>
            <person name="Baker S.E."/>
        </authorList>
    </citation>
    <scope>NUCLEOTIDE SEQUENCE [LARGE SCALE GENOMIC DNA]</scope>
    <source>
        <strain evidence="2 3">CBS 707.79</strain>
    </source>
</reference>
<organism evidence="2 3">
    <name type="scientific">Aspergillus ellipticus CBS 707.79</name>
    <dbReference type="NCBI Taxonomy" id="1448320"/>
    <lineage>
        <taxon>Eukaryota</taxon>
        <taxon>Fungi</taxon>
        <taxon>Dikarya</taxon>
        <taxon>Ascomycota</taxon>
        <taxon>Pezizomycotina</taxon>
        <taxon>Eurotiomycetes</taxon>
        <taxon>Eurotiomycetidae</taxon>
        <taxon>Eurotiales</taxon>
        <taxon>Aspergillaceae</taxon>
        <taxon>Aspergillus</taxon>
        <taxon>Aspergillus subgen. Circumdati</taxon>
    </lineage>
</organism>
<dbReference type="VEuPathDB" id="FungiDB:BO71DRAFT_212629"/>